<dbReference type="AlphaFoldDB" id="D8QKN4"/>
<dbReference type="VEuPathDB" id="FungiDB:SCHCODRAFT_02558372"/>
<evidence type="ECO:0000313" key="1">
    <source>
        <dbReference type="EMBL" id="EFI91737.1"/>
    </source>
</evidence>
<evidence type="ECO:0000313" key="2">
    <source>
        <dbReference type="Proteomes" id="UP000007431"/>
    </source>
</evidence>
<proteinExistence type="predicted"/>
<sequence>MKPIFYRVEEDFKPWRCSDKFGLPVVHGSHITLVREGDRRVSVVPLADSRARSKRHRHPPSDEVVAEVAESIFQPGAVPDWYQVALQACAWGQLSSASHTVYDIGHIGVL</sequence>
<dbReference type="RefSeq" id="XP_003026640.1">
    <property type="nucleotide sequence ID" value="XM_003026594.1"/>
</dbReference>
<gene>
    <name evidence="1" type="ORF">SCHCODRAFT_114400</name>
</gene>
<dbReference type="GeneID" id="9593263"/>
<dbReference type="Proteomes" id="UP000007431">
    <property type="component" value="Unassembled WGS sequence"/>
</dbReference>
<dbReference type="InParanoid" id="D8QKN4"/>
<name>D8QKN4_SCHCM</name>
<dbReference type="KEGG" id="scm:SCHCO_02558372"/>
<feature type="non-terminal residue" evidence="1">
    <location>
        <position position="110"/>
    </location>
</feature>
<organism evidence="2">
    <name type="scientific">Schizophyllum commune (strain H4-8 / FGSC 9210)</name>
    <name type="common">Split gill fungus</name>
    <dbReference type="NCBI Taxonomy" id="578458"/>
    <lineage>
        <taxon>Eukaryota</taxon>
        <taxon>Fungi</taxon>
        <taxon>Dikarya</taxon>
        <taxon>Basidiomycota</taxon>
        <taxon>Agaricomycotina</taxon>
        <taxon>Agaricomycetes</taxon>
        <taxon>Agaricomycetidae</taxon>
        <taxon>Agaricales</taxon>
        <taxon>Schizophyllaceae</taxon>
        <taxon>Schizophyllum</taxon>
    </lineage>
</organism>
<accession>D8QKN4</accession>
<dbReference type="HOGENOM" id="CLU_2172521_0_0_1"/>
<dbReference type="OrthoDB" id="10344379at2759"/>
<keyword evidence="2" id="KW-1185">Reference proteome</keyword>
<dbReference type="EMBL" id="GL377316">
    <property type="protein sequence ID" value="EFI91737.1"/>
    <property type="molecule type" value="Genomic_DNA"/>
</dbReference>
<reference evidence="1 2" key="1">
    <citation type="journal article" date="2010" name="Nat. Biotechnol.">
        <title>Genome sequence of the model mushroom Schizophyllum commune.</title>
        <authorList>
            <person name="Ohm R.A."/>
            <person name="de Jong J.F."/>
            <person name="Lugones L.G."/>
            <person name="Aerts A."/>
            <person name="Kothe E."/>
            <person name="Stajich J.E."/>
            <person name="de Vries R.P."/>
            <person name="Record E."/>
            <person name="Levasseur A."/>
            <person name="Baker S.E."/>
            <person name="Bartholomew K.A."/>
            <person name="Coutinho P.M."/>
            <person name="Erdmann S."/>
            <person name="Fowler T.J."/>
            <person name="Gathman A.C."/>
            <person name="Lombard V."/>
            <person name="Henrissat B."/>
            <person name="Knabe N."/>
            <person name="Kuees U."/>
            <person name="Lilly W.W."/>
            <person name="Lindquist E."/>
            <person name="Lucas S."/>
            <person name="Magnuson J.K."/>
            <person name="Piumi F."/>
            <person name="Raudaskoski M."/>
            <person name="Salamov A."/>
            <person name="Schmutz J."/>
            <person name="Schwarze F.W.M.R."/>
            <person name="vanKuyk P.A."/>
            <person name="Horton J.S."/>
            <person name="Grigoriev I.V."/>
            <person name="Woesten H.A.B."/>
        </authorList>
    </citation>
    <scope>NUCLEOTIDE SEQUENCE [LARGE SCALE GENOMIC DNA]</scope>
    <source>
        <strain evidence="2">H4-8 / FGSC 9210</strain>
    </source>
</reference>
<protein>
    <submittedName>
        <fullName evidence="1">Uncharacterized protein</fullName>
    </submittedName>
</protein>